<evidence type="ECO:0000256" key="1">
    <source>
        <dbReference type="SAM" id="SignalP"/>
    </source>
</evidence>
<name>A0ABV3ZQ37_9BACT</name>
<protein>
    <submittedName>
        <fullName evidence="2">Alkaline phosphatase family protein</fullName>
    </submittedName>
</protein>
<keyword evidence="3" id="KW-1185">Reference proteome</keyword>
<feature type="signal peptide" evidence="1">
    <location>
        <begin position="1"/>
        <end position="28"/>
    </location>
</feature>
<dbReference type="RefSeq" id="WP_369332335.1">
    <property type="nucleotide sequence ID" value="NZ_JAULBC010000011.1"/>
</dbReference>
<feature type="chain" id="PRO_5045060607" evidence="1">
    <location>
        <begin position="29"/>
        <end position="366"/>
    </location>
</feature>
<organism evidence="2 3">
    <name type="scientific">Danxiaibacter flavus</name>
    <dbReference type="NCBI Taxonomy" id="3049108"/>
    <lineage>
        <taxon>Bacteria</taxon>
        <taxon>Pseudomonadati</taxon>
        <taxon>Bacteroidota</taxon>
        <taxon>Chitinophagia</taxon>
        <taxon>Chitinophagales</taxon>
        <taxon>Chitinophagaceae</taxon>
        <taxon>Danxiaibacter</taxon>
    </lineage>
</organism>
<dbReference type="Gene3D" id="3.40.720.10">
    <property type="entry name" value="Alkaline Phosphatase, subunit A"/>
    <property type="match status" value="1"/>
</dbReference>
<accession>A0ABV3ZQ37</accession>
<keyword evidence="1" id="KW-0732">Signal</keyword>
<dbReference type="EMBL" id="JAULBC010000011">
    <property type="protein sequence ID" value="MEX6690919.1"/>
    <property type="molecule type" value="Genomic_DNA"/>
</dbReference>
<proteinExistence type="predicted"/>
<reference evidence="2 3" key="1">
    <citation type="submission" date="2023-07" db="EMBL/GenBank/DDBJ databases">
        <authorList>
            <person name="Lian W.-H."/>
        </authorList>
    </citation>
    <scope>NUCLEOTIDE SEQUENCE [LARGE SCALE GENOMIC DNA]</scope>
    <source>
        <strain evidence="2 3">SYSU DXS3180</strain>
    </source>
</reference>
<dbReference type="Pfam" id="PF01663">
    <property type="entry name" value="Phosphodiest"/>
    <property type="match status" value="1"/>
</dbReference>
<evidence type="ECO:0000313" key="2">
    <source>
        <dbReference type="EMBL" id="MEX6690919.1"/>
    </source>
</evidence>
<dbReference type="Proteomes" id="UP001560573">
    <property type="component" value="Unassembled WGS sequence"/>
</dbReference>
<sequence length="366" mass="41259">MKQILSNKIFRIFLVAGLFTIANCPAKAQSHKTENVVIVTLDGMRWQEVFGGIDAALLNNPKYTRDKDNLEEHFGADVSLDKRKKLFPFFWSIIEQNGQLYGNRNVGSNVNVANPYKISYPGYNEMLTGCVDTGISKNDKIPNPNVTILEYINKQNKFADKVAAFATWDRFPYILNEDRSGIYINADDDTLSLSSSTAAMYNSINKITPRPLGCRPDLITYLYAKEYMKQKKPKVLLISFLETDYAAHNGMYDLYITSAHAEDAMIADLWNTLQQMREYKDKTTLIITCDHGRGDKIKEQWTSHGGLIDSGGTWIAVMGPDTQARGEVHTESQLYQKQIAPTIGKLLGLDFMPKDSTSLPIKTIVQ</sequence>
<dbReference type="InterPro" id="IPR002591">
    <property type="entry name" value="Phosphodiest/P_Trfase"/>
</dbReference>
<comment type="caution">
    <text evidence="2">The sequence shown here is derived from an EMBL/GenBank/DDBJ whole genome shotgun (WGS) entry which is preliminary data.</text>
</comment>
<gene>
    <name evidence="2" type="ORF">QTN47_25645</name>
</gene>
<dbReference type="SUPFAM" id="SSF53649">
    <property type="entry name" value="Alkaline phosphatase-like"/>
    <property type="match status" value="1"/>
</dbReference>
<evidence type="ECO:0000313" key="3">
    <source>
        <dbReference type="Proteomes" id="UP001560573"/>
    </source>
</evidence>
<dbReference type="InterPro" id="IPR017850">
    <property type="entry name" value="Alkaline_phosphatase_core_sf"/>
</dbReference>